<evidence type="ECO:0000313" key="4">
    <source>
        <dbReference type="Proteomes" id="UP000749559"/>
    </source>
</evidence>
<comment type="caution">
    <text evidence="3">The sequence shown here is derived from an EMBL/GenBank/DDBJ whole genome shotgun (WGS) entry which is preliminary data.</text>
</comment>
<evidence type="ECO:0000313" key="3">
    <source>
        <dbReference type="EMBL" id="CAH1794948.1"/>
    </source>
</evidence>
<dbReference type="InterPro" id="IPR004302">
    <property type="entry name" value="Cellulose/chitin-bd_N"/>
</dbReference>
<dbReference type="InterPro" id="IPR013320">
    <property type="entry name" value="ConA-like_dom_sf"/>
</dbReference>
<dbReference type="Gene3D" id="1.20.58.60">
    <property type="match status" value="1"/>
</dbReference>
<name>A0A8S4PTR9_OWEFU</name>
<dbReference type="EMBL" id="CAIIXF020000009">
    <property type="protein sequence ID" value="CAH1794948.1"/>
    <property type="molecule type" value="Genomic_DNA"/>
</dbReference>
<dbReference type="Proteomes" id="UP000749559">
    <property type="component" value="Unassembled WGS sequence"/>
</dbReference>
<reference evidence="3" key="1">
    <citation type="submission" date="2022-03" db="EMBL/GenBank/DDBJ databases">
        <authorList>
            <person name="Martin C."/>
        </authorList>
    </citation>
    <scope>NUCLEOTIDE SEQUENCE</scope>
</reference>
<evidence type="ECO:0000259" key="2">
    <source>
        <dbReference type="Pfam" id="PF03067"/>
    </source>
</evidence>
<dbReference type="Gene3D" id="2.60.120.200">
    <property type="match status" value="1"/>
</dbReference>
<gene>
    <name evidence="3" type="ORF">OFUS_LOCUS19558</name>
</gene>
<feature type="domain" description="Chitin-binding type-4" evidence="2">
    <location>
        <begin position="27"/>
        <end position="219"/>
    </location>
</feature>
<dbReference type="Pfam" id="PF03067">
    <property type="entry name" value="LPMO_10"/>
    <property type="match status" value="1"/>
</dbReference>
<dbReference type="PANTHER" id="PTHR21113:SF4">
    <property type="entry name" value="CHITIN-BINDING TYPE-4 DOMAIN-CONTAINING PROTEIN"/>
    <property type="match status" value="1"/>
</dbReference>
<keyword evidence="4" id="KW-1185">Reference proteome</keyword>
<dbReference type="SUPFAM" id="SSF49899">
    <property type="entry name" value="Concanavalin A-like lectins/glucanases"/>
    <property type="match status" value="1"/>
</dbReference>
<feature type="compositionally biased region" description="Acidic residues" evidence="1">
    <location>
        <begin position="829"/>
        <end position="838"/>
    </location>
</feature>
<protein>
    <recommendedName>
        <fullName evidence="2">Chitin-binding type-4 domain-containing protein</fullName>
    </recommendedName>
</protein>
<dbReference type="OrthoDB" id="64893at2759"/>
<dbReference type="PANTHER" id="PTHR21113">
    <property type="entry name" value="AGAP001705-PA"/>
    <property type="match status" value="1"/>
</dbReference>
<accession>A0A8S4PTR9</accession>
<dbReference type="AlphaFoldDB" id="A0A8S4PTR9"/>
<feature type="region of interest" description="Disordered" evidence="1">
    <location>
        <begin position="810"/>
        <end position="844"/>
    </location>
</feature>
<proteinExistence type="predicted"/>
<sequence>MNIKMSKIYFIRWIIQLGFMVAMVRSHGRLLDPPSRSTMWRFGYDNPVNYDDKQLYCGGVQTQYEKNGGKCGVCGDPYQGPFHNEAGGKYANGIIVQQYEVNDIINITVELSANHKGWFEFRICPTNDPYKKATHECMNKHKLEILDEKILARVSRYKVRDQMQKIFQLKLVLPKGLRCSQCVLQWKYNAGNSWGNDPVTNRGCVGCGPQEQFYGCSDISIGRDPVTPIPPHLRVTDKPTTPWWEIADIYGSRDRNNPYGETLLDIKCDCARHMTLMNKSRNFIIEQNNKMRWGVVFLVLFAVARGQDADVEEDLGFELTDEQIAQCGPTGYFADPDDCCRFIQCDYYNEGDENFTVGHNVACMGGSVWNSVSCSCEEPTEGGSCDPTTCNVPEFIATPCPTAGLDADQCCIDGTIVNIVNDTSYYLASEGPDLVQTCPYELLFDFNDCCCDDELFEGLPPMCDHYTLDDIPFADEGVIASGATLIQPGAAGSGGGAGFAAGAAAGASSAKLPRWSNVDFGTGFATGFWVKAEGSGASTVFHNGDAGGLGATVSFEVTQTSGGGYAVSGGVFAQDGASDFYQETSWSQGSWNFVGVSYNNGDLKVYIDDNEAVEVVEAEELEDEPVVKIFKSAAEEAIEAVDNAEQSVRRTLAPIGEDRQEDKEKIQDVLDCIQEIKAELEDNKDYIEDIQRGLTDFRSKRRVYRKAFNKFKKPKRRNDDTRDDLQSALGDVEAAYIDLKEKVDEICAALDKVCNILGNKDILKLLDSGSKKDLKKLKRKLKKLKGKFQDDNPSGDKKFGLRAVDETFPQARRNIDDYNSSGRKKRQAEEDDDDEDDEPVKKDIFPSKFPITLGEDFNGSLDEVFVCDFPISDDQMNAIRESNTNPIMPMSMS</sequence>
<organism evidence="3 4">
    <name type="scientific">Owenia fusiformis</name>
    <name type="common">Polychaete worm</name>
    <dbReference type="NCBI Taxonomy" id="6347"/>
    <lineage>
        <taxon>Eukaryota</taxon>
        <taxon>Metazoa</taxon>
        <taxon>Spiralia</taxon>
        <taxon>Lophotrochozoa</taxon>
        <taxon>Annelida</taxon>
        <taxon>Polychaeta</taxon>
        <taxon>Sedentaria</taxon>
        <taxon>Canalipalpata</taxon>
        <taxon>Sabellida</taxon>
        <taxon>Oweniida</taxon>
        <taxon>Oweniidae</taxon>
        <taxon>Owenia</taxon>
    </lineage>
</organism>
<evidence type="ECO:0000256" key="1">
    <source>
        <dbReference type="SAM" id="MobiDB-lite"/>
    </source>
</evidence>